<evidence type="ECO:0000313" key="2">
    <source>
        <dbReference type="EMBL" id="TCP25506.1"/>
    </source>
</evidence>
<reference evidence="2 3" key="1">
    <citation type="submission" date="2019-03" db="EMBL/GenBank/DDBJ databases">
        <title>Genomic Encyclopedia of Type Strains, Phase IV (KMG-IV): sequencing the most valuable type-strain genomes for metagenomic binning, comparative biology and taxonomic classification.</title>
        <authorList>
            <person name="Goeker M."/>
        </authorList>
    </citation>
    <scope>NUCLEOTIDE SEQUENCE [LARGE SCALE GENOMIC DNA]</scope>
    <source>
        <strain evidence="2 3">DSM 2781</strain>
    </source>
</reference>
<evidence type="ECO:0000313" key="3">
    <source>
        <dbReference type="Proteomes" id="UP000295733"/>
    </source>
</evidence>
<accession>A0A4V2SM03</accession>
<feature type="chain" id="PRO_5020847449" description="Adenylosuccinate lyase" evidence="1">
    <location>
        <begin position="22"/>
        <end position="54"/>
    </location>
</feature>
<organism evidence="2 3">
    <name type="scientific">Rhodovulum adriaticum</name>
    <name type="common">Rhodopseudomonas adriatica</name>
    <dbReference type="NCBI Taxonomy" id="35804"/>
    <lineage>
        <taxon>Bacteria</taxon>
        <taxon>Pseudomonadati</taxon>
        <taxon>Pseudomonadota</taxon>
        <taxon>Alphaproteobacteria</taxon>
        <taxon>Rhodobacterales</taxon>
        <taxon>Paracoccaceae</taxon>
        <taxon>Rhodovulum</taxon>
    </lineage>
</organism>
<name>A0A4V2SM03_RHOAD</name>
<protein>
    <recommendedName>
        <fullName evidence="4">Adenylosuccinate lyase</fullName>
    </recommendedName>
</protein>
<proteinExistence type="predicted"/>
<feature type="signal peptide" evidence="1">
    <location>
        <begin position="1"/>
        <end position="21"/>
    </location>
</feature>
<evidence type="ECO:0008006" key="4">
    <source>
        <dbReference type="Google" id="ProtNLM"/>
    </source>
</evidence>
<keyword evidence="3" id="KW-1185">Reference proteome</keyword>
<dbReference type="AlphaFoldDB" id="A0A4V2SM03"/>
<comment type="caution">
    <text evidence="2">The sequence shown here is derived from an EMBL/GenBank/DDBJ whole genome shotgun (WGS) entry which is preliminary data.</text>
</comment>
<gene>
    <name evidence="2" type="ORF">EV656_103259</name>
</gene>
<dbReference type="Proteomes" id="UP000295733">
    <property type="component" value="Unassembled WGS sequence"/>
</dbReference>
<evidence type="ECO:0000256" key="1">
    <source>
        <dbReference type="SAM" id="SignalP"/>
    </source>
</evidence>
<dbReference type="EMBL" id="SLXL01000003">
    <property type="protein sequence ID" value="TCP25506.1"/>
    <property type="molecule type" value="Genomic_DNA"/>
</dbReference>
<keyword evidence="1" id="KW-0732">Signal</keyword>
<dbReference type="RefSeq" id="WP_165918959.1">
    <property type="nucleotide sequence ID" value="NZ_NRRP01000022.1"/>
</dbReference>
<sequence length="54" mass="5517">MSFKTLVSAAVLTLAPTLALADGCGWEKRINASQCPEGQVMDSASGSCVNQATS</sequence>